<dbReference type="Pfam" id="PF05958">
    <property type="entry name" value="tRNA_U5-meth_tr"/>
    <property type="match status" value="1"/>
</dbReference>
<keyword evidence="4 6" id="KW-0949">S-adenosyl-L-methionine</keyword>
<dbReference type="Gene3D" id="2.40.50.140">
    <property type="entry name" value="Nucleic acid-binding proteins"/>
    <property type="match status" value="1"/>
</dbReference>
<dbReference type="PROSITE" id="PS50926">
    <property type="entry name" value="TRAM"/>
    <property type="match status" value="1"/>
</dbReference>
<keyword evidence="1" id="KW-0004">4Fe-4S</keyword>
<feature type="domain" description="TRAM" evidence="8">
    <location>
        <begin position="19"/>
        <end position="78"/>
    </location>
</feature>
<evidence type="ECO:0000313" key="9">
    <source>
        <dbReference type="EMBL" id="MBB6210002.1"/>
    </source>
</evidence>
<dbReference type="AlphaFoldDB" id="A0A7X0DN93"/>
<evidence type="ECO:0000256" key="1">
    <source>
        <dbReference type="ARBA" id="ARBA00022485"/>
    </source>
</evidence>
<dbReference type="PANTHER" id="PTHR11061">
    <property type="entry name" value="RNA M5U METHYLTRANSFERASE"/>
    <property type="match status" value="1"/>
</dbReference>
<keyword evidence="1" id="KW-0479">Metal-binding</keyword>
<feature type="binding site" evidence="6">
    <location>
        <position position="374"/>
    </location>
    <ligand>
        <name>S-adenosyl-L-methionine</name>
        <dbReference type="ChEBI" id="CHEBI:59789"/>
    </ligand>
</feature>
<keyword evidence="5" id="KW-0411">Iron-sulfur</keyword>
<evidence type="ECO:0000313" key="10">
    <source>
        <dbReference type="Proteomes" id="UP000544872"/>
    </source>
</evidence>
<dbReference type="InterPro" id="IPR029063">
    <property type="entry name" value="SAM-dependent_MTases_sf"/>
</dbReference>
<gene>
    <name evidence="9" type="ORF">FHS48_001412</name>
</gene>
<name>A0A7X0DN93_NOVIT</name>
<feature type="binding site" evidence="6">
    <location>
        <position position="328"/>
    </location>
    <ligand>
        <name>S-adenosyl-L-methionine</name>
        <dbReference type="ChEBI" id="CHEBI:59789"/>
    </ligand>
</feature>
<proteinExistence type="inferred from homology"/>
<evidence type="ECO:0000256" key="7">
    <source>
        <dbReference type="SAM" id="MobiDB-lite"/>
    </source>
</evidence>
<organism evidence="9 10">
    <name type="scientific">Novispirillum itersonii</name>
    <name type="common">Aquaspirillum itersonii</name>
    <dbReference type="NCBI Taxonomy" id="189"/>
    <lineage>
        <taxon>Bacteria</taxon>
        <taxon>Pseudomonadati</taxon>
        <taxon>Pseudomonadota</taxon>
        <taxon>Alphaproteobacteria</taxon>
        <taxon>Rhodospirillales</taxon>
        <taxon>Novispirillaceae</taxon>
        <taxon>Novispirillum</taxon>
    </lineage>
</organism>
<dbReference type="EC" id="2.1.1.190" evidence="9"/>
<dbReference type="RefSeq" id="WP_184262770.1">
    <property type="nucleotide sequence ID" value="NZ_JACIIX010000004.1"/>
</dbReference>
<dbReference type="InterPro" id="IPR010280">
    <property type="entry name" value="U5_MeTrfase_fam"/>
</dbReference>
<keyword evidence="2 6" id="KW-0489">Methyltransferase</keyword>
<evidence type="ECO:0000256" key="3">
    <source>
        <dbReference type="ARBA" id="ARBA00022679"/>
    </source>
</evidence>
<comment type="caution">
    <text evidence="9">The sequence shown here is derived from an EMBL/GenBank/DDBJ whole genome shotgun (WGS) entry which is preliminary data.</text>
</comment>
<dbReference type="InterPro" id="IPR002792">
    <property type="entry name" value="TRAM_dom"/>
</dbReference>
<evidence type="ECO:0000256" key="2">
    <source>
        <dbReference type="ARBA" id="ARBA00022603"/>
    </source>
</evidence>
<dbReference type="Proteomes" id="UP000544872">
    <property type="component" value="Unassembled WGS sequence"/>
</dbReference>
<dbReference type="Gene3D" id="2.40.50.1070">
    <property type="match status" value="1"/>
</dbReference>
<dbReference type="PROSITE" id="PS51687">
    <property type="entry name" value="SAM_MT_RNA_M5U"/>
    <property type="match status" value="1"/>
</dbReference>
<keyword evidence="1" id="KW-0408">Iron</keyword>
<dbReference type="PANTHER" id="PTHR11061:SF49">
    <property type="entry name" value="23S RRNA (URACIL(1939)-C(5))-METHYLTRANSFERASE RLMD"/>
    <property type="match status" value="1"/>
</dbReference>
<dbReference type="Pfam" id="PF01938">
    <property type="entry name" value="TRAM"/>
    <property type="match status" value="1"/>
</dbReference>
<feature type="active site" description="Nucleophile" evidence="6">
    <location>
        <position position="403"/>
    </location>
</feature>
<keyword evidence="3 6" id="KW-0808">Transferase</keyword>
<dbReference type="SUPFAM" id="SSF50249">
    <property type="entry name" value="Nucleic acid-binding proteins"/>
    <property type="match status" value="1"/>
</dbReference>
<dbReference type="GO" id="GO:0070475">
    <property type="term" value="P:rRNA base methylation"/>
    <property type="evidence" value="ECO:0007669"/>
    <property type="project" value="TreeGrafter"/>
</dbReference>
<dbReference type="GO" id="GO:0051536">
    <property type="term" value="F:iron-sulfur cluster binding"/>
    <property type="evidence" value="ECO:0007669"/>
    <property type="project" value="UniProtKB-KW"/>
</dbReference>
<dbReference type="GO" id="GO:0070041">
    <property type="term" value="F:rRNA (uridine-C5-)-methyltransferase activity"/>
    <property type="evidence" value="ECO:0007669"/>
    <property type="project" value="TreeGrafter"/>
</dbReference>
<comment type="similarity">
    <text evidence="6">Belongs to the class I-like SAM-binding methyltransferase superfamily. RNA M5U methyltransferase family.</text>
</comment>
<evidence type="ECO:0000256" key="5">
    <source>
        <dbReference type="ARBA" id="ARBA00023014"/>
    </source>
</evidence>
<sequence length="446" mass="47379">MSQRRHSGFRPAGKPQKAKSTLPKEPMTLTVSGLGAQGDGLARHGDTPVFIAGALPGETVTARASGKKGDGLAADLVSVDSASPDRVEPPCPHFSACGGCSLQHYAPAAEADWKREVLRQTLRTRGLDPVVVDPVIRIGAGTRQRATFAWRRLRDRVVLGYNQRASHQIIDLQACLLLETPLADVLPALRTLVADVAPVGSMGDLSVTLTDSGIDLCLDLPDYPGLEALEQIGRWSETHAAARIGARIDGVYHPLLTPRTPLVRFDGASVDLPPQAFLQPSRAGADALLAAVRAALSGTEGPLLDLFCGLGTFALPLAAEGRAVKGFDSETTAIAALSRAAKALKRPVTATVRDLFRDPVEGKELKDVTTVVLDPPRAGADAQCRALAEKAGASVRRVVMVSCSPATFARDARTLCDGGFRLVQVVPVDQFVWSPHLELVARFERD</sequence>
<dbReference type="EMBL" id="JACIIX010000004">
    <property type="protein sequence ID" value="MBB6210002.1"/>
    <property type="molecule type" value="Genomic_DNA"/>
</dbReference>
<dbReference type="Gene3D" id="3.40.50.150">
    <property type="entry name" value="Vaccinia Virus protein VP39"/>
    <property type="match status" value="1"/>
</dbReference>
<evidence type="ECO:0000256" key="4">
    <source>
        <dbReference type="ARBA" id="ARBA00022691"/>
    </source>
</evidence>
<protein>
    <submittedName>
        <fullName evidence="9">23S rRNA (Uracil1939-C5)-methyltransferase</fullName>
        <ecNumber evidence="9">2.1.1.190</ecNumber>
    </submittedName>
</protein>
<feature type="region of interest" description="Disordered" evidence="7">
    <location>
        <begin position="1"/>
        <end position="28"/>
    </location>
</feature>
<keyword evidence="10" id="KW-1185">Reference proteome</keyword>
<evidence type="ECO:0000256" key="6">
    <source>
        <dbReference type="PROSITE-ProRule" id="PRU01024"/>
    </source>
</evidence>
<feature type="binding site" evidence="6">
    <location>
        <position position="279"/>
    </location>
    <ligand>
        <name>S-adenosyl-L-methionine</name>
        <dbReference type="ChEBI" id="CHEBI:59789"/>
    </ligand>
</feature>
<accession>A0A7X0DN93</accession>
<feature type="binding site" evidence="6">
    <location>
        <position position="307"/>
    </location>
    <ligand>
        <name>S-adenosyl-L-methionine</name>
        <dbReference type="ChEBI" id="CHEBI:59789"/>
    </ligand>
</feature>
<dbReference type="SUPFAM" id="SSF53335">
    <property type="entry name" value="S-adenosyl-L-methionine-dependent methyltransferases"/>
    <property type="match status" value="1"/>
</dbReference>
<reference evidence="9 10" key="1">
    <citation type="submission" date="2020-08" db="EMBL/GenBank/DDBJ databases">
        <title>Genomic Encyclopedia of Type Strains, Phase IV (KMG-IV): sequencing the most valuable type-strain genomes for metagenomic binning, comparative biology and taxonomic classification.</title>
        <authorList>
            <person name="Goeker M."/>
        </authorList>
    </citation>
    <scope>NUCLEOTIDE SEQUENCE [LARGE SCALE GENOMIC DNA]</scope>
    <source>
        <strain evidence="9 10">DSM 11590</strain>
    </source>
</reference>
<evidence type="ECO:0000259" key="8">
    <source>
        <dbReference type="PROSITE" id="PS50926"/>
    </source>
</evidence>
<dbReference type="InterPro" id="IPR012340">
    <property type="entry name" value="NA-bd_OB-fold"/>
</dbReference>